<dbReference type="Pfam" id="PF13202">
    <property type="entry name" value="EF-hand_5"/>
    <property type="match status" value="1"/>
</dbReference>
<dbReference type="PROSITE" id="PS00018">
    <property type="entry name" value="EF_HAND_1"/>
    <property type="match status" value="2"/>
</dbReference>
<feature type="domain" description="EF-hand" evidence="4">
    <location>
        <begin position="71"/>
        <end position="106"/>
    </location>
</feature>
<gene>
    <name evidence="5" type="ORF">CYMTET_37190</name>
</gene>
<reference evidence="5 6" key="1">
    <citation type="journal article" date="2015" name="Genome Biol. Evol.">
        <title>Comparative Genomics of a Bacterivorous Green Alga Reveals Evolutionary Causalities and Consequences of Phago-Mixotrophic Mode of Nutrition.</title>
        <authorList>
            <person name="Burns J.A."/>
            <person name="Paasch A."/>
            <person name="Narechania A."/>
            <person name="Kim E."/>
        </authorList>
    </citation>
    <scope>NUCLEOTIDE SEQUENCE [LARGE SCALE GENOMIC DNA]</scope>
    <source>
        <strain evidence="5 6">PLY_AMNH</strain>
    </source>
</reference>
<evidence type="ECO:0000256" key="1">
    <source>
        <dbReference type="ARBA" id="ARBA00022737"/>
    </source>
</evidence>
<dbReference type="Proteomes" id="UP001190700">
    <property type="component" value="Unassembled WGS sequence"/>
</dbReference>
<dbReference type="InterPro" id="IPR050145">
    <property type="entry name" value="Centrin_CML-like"/>
</dbReference>
<dbReference type="Gene3D" id="1.10.238.10">
    <property type="entry name" value="EF-hand"/>
    <property type="match status" value="2"/>
</dbReference>
<dbReference type="InterPro" id="IPR018247">
    <property type="entry name" value="EF_Hand_1_Ca_BS"/>
</dbReference>
<comment type="caution">
    <text evidence="5">The sequence shown here is derived from an EMBL/GenBank/DDBJ whole genome shotgun (WGS) entry which is preliminary data.</text>
</comment>
<feature type="compositionally biased region" description="Polar residues" evidence="3">
    <location>
        <begin position="1"/>
        <end position="18"/>
    </location>
</feature>
<sequence>MSTIAQGNVPRFSTSNNWIGKPGLKDKSESAASLKKRKEKYSQRVQADAMAQKKDIWYQDKTGKKRCTTMAHLRKLHKFFRKLDADGSGDIDMEEIEDYISRTYSTDSPALTLATVFELPTEKLASTLAKIEELAKNQTPITVEKFLELAHPLAPTRAVLLMTQAVLDEWEAQKPPSRHQEEVVESKSKHLKKQTAWVNSMWSRWDADGSGELDAKELKSVLQDIGASVEESDKYFREIDIDGSGFISKEEFLEWWLEKDAITVEDMLRL</sequence>
<accession>A0AAE0F6W7</accession>
<keyword evidence="1" id="KW-0677">Repeat</keyword>
<dbReference type="GO" id="GO:0005509">
    <property type="term" value="F:calcium ion binding"/>
    <property type="evidence" value="ECO:0007669"/>
    <property type="project" value="InterPro"/>
</dbReference>
<keyword evidence="6" id="KW-1185">Reference proteome</keyword>
<evidence type="ECO:0000313" key="5">
    <source>
        <dbReference type="EMBL" id="KAK3253567.1"/>
    </source>
</evidence>
<dbReference type="InterPro" id="IPR002048">
    <property type="entry name" value="EF_hand_dom"/>
</dbReference>
<feature type="region of interest" description="Disordered" evidence="3">
    <location>
        <begin position="1"/>
        <end position="39"/>
    </location>
</feature>
<keyword evidence="2" id="KW-0106">Calcium</keyword>
<name>A0AAE0F6W7_9CHLO</name>
<dbReference type="PANTHER" id="PTHR23050">
    <property type="entry name" value="CALCIUM BINDING PROTEIN"/>
    <property type="match status" value="1"/>
</dbReference>
<proteinExistence type="predicted"/>
<dbReference type="CDD" id="cd00051">
    <property type="entry name" value="EFh"/>
    <property type="match status" value="1"/>
</dbReference>
<evidence type="ECO:0000313" key="6">
    <source>
        <dbReference type="Proteomes" id="UP001190700"/>
    </source>
</evidence>
<dbReference type="Pfam" id="PF13499">
    <property type="entry name" value="EF-hand_7"/>
    <property type="match status" value="1"/>
</dbReference>
<evidence type="ECO:0000259" key="4">
    <source>
        <dbReference type="PROSITE" id="PS50222"/>
    </source>
</evidence>
<evidence type="ECO:0000256" key="2">
    <source>
        <dbReference type="ARBA" id="ARBA00022837"/>
    </source>
</evidence>
<feature type="domain" description="EF-hand" evidence="4">
    <location>
        <begin position="227"/>
        <end position="262"/>
    </location>
</feature>
<dbReference type="SMART" id="SM00054">
    <property type="entry name" value="EFh"/>
    <property type="match status" value="3"/>
</dbReference>
<evidence type="ECO:0000256" key="3">
    <source>
        <dbReference type="SAM" id="MobiDB-lite"/>
    </source>
</evidence>
<dbReference type="AlphaFoldDB" id="A0AAE0F6W7"/>
<protein>
    <recommendedName>
        <fullName evidence="4">EF-hand domain-containing protein</fullName>
    </recommendedName>
</protein>
<dbReference type="SUPFAM" id="SSF47473">
    <property type="entry name" value="EF-hand"/>
    <property type="match status" value="1"/>
</dbReference>
<organism evidence="5 6">
    <name type="scientific">Cymbomonas tetramitiformis</name>
    <dbReference type="NCBI Taxonomy" id="36881"/>
    <lineage>
        <taxon>Eukaryota</taxon>
        <taxon>Viridiplantae</taxon>
        <taxon>Chlorophyta</taxon>
        <taxon>Pyramimonadophyceae</taxon>
        <taxon>Pyramimonadales</taxon>
        <taxon>Pyramimonadaceae</taxon>
        <taxon>Cymbomonas</taxon>
    </lineage>
</organism>
<dbReference type="EMBL" id="LGRX02024758">
    <property type="protein sequence ID" value="KAK3253567.1"/>
    <property type="molecule type" value="Genomic_DNA"/>
</dbReference>
<dbReference type="InterPro" id="IPR011992">
    <property type="entry name" value="EF-hand-dom_pair"/>
</dbReference>
<dbReference type="PROSITE" id="PS50222">
    <property type="entry name" value="EF_HAND_2"/>
    <property type="match status" value="2"/>
</dbReference>